<dbReference type="HOGENOM" id="CLU_2996793_0_0_1"/>
<accession>A0A067PSS6</accession>
<name>A0A067PSS6_9AGAM</name>
<dbReference type="InParanoid" id="A0A067PSS6"/>
<evidence type="ECO:0000313" key="1">
    <source>
        <dbReference type="EMBL" id="KDQ54352.1"/>
    </source>
</evidence>
<reference evidence="2" key="1">
    <citation type="journal article" date="2014" name="Proc. Natl. Acad. Sci. U.S.A.">
        <title>Extensive sampling of basidiomycete genomes demonstrates inadequacy of the white-rot/brown-rot paradigm for wood decay fungi.</title>
        <authorList>
            <person name="Riley R."/>
            <person name="Salamov A.A."/>
            <person name="Brown D.W."/>
            <person name="Nagy L.G."/>
            <person name="Floudas D."/>
            <person name="Held B.W."/>
            <person name="Levasseur A."/>
            <person name="Lombard V."/>
            <person name="Morin E."/>
            <person name="Otillar R."/>
            <person name="Lindquist E.A."/>
            <person name="Sun H."/>
            <person name="LaButti K.M."/>
            <person name="Schmutz J."/>
            <person name="Jabbour D."/>
            <person name="Luo H."/>
            <person name="Baker S.E."/>
            <person name="Pisabarro A.G."/>
            <person name="Walton J.D."/>
            <person name="Blanchette R.A."/>
            <person name="Henrissat B."/>
            <person name="Martin F."/>
            <person name="Cullen D."/>
            <person name="Hibbett D.S."/>
            <person name="Grigoriev I.V."/>
        </authorList>
    </citation>
    <scope>NUCLEOTIDE SEQUENCE [LARGE SCALE GENOMIC DNA]</scope>
    <source>
        <strain evidence="2">MUCL 33604</strain>
    </source>
</reference>
<keyword evidence="2" id="KW-1185">Reference proteome</keyword>
<dbReference type="OrthoDB" id="2122304at2759"/>
<dbReference type="EMBL" id="KL197729">
    <property type="protein sequence ID" value="KDQ54352.1"/>
    <property type="molecule type" value="Genomic_DNA"/>
</dbReference>
<evidence type="ECO:0000313" key="2">
    <source>
        <dbReference type="Proteomes" id="UP000027265"/>
    </source>
</evidence>
<sequence>MSNIHPRGNIRSLRKKYPDIAAQAERTEGANTNGHEILPCGWESCMRPTMQVCPTRS</sequence>
<dbReference type="Proteomes" id="UP000027265">
    <property type="component" value="Unassembled WGS sequence"/>
</dbReference>
<gene>
    <name evidence="1" type="ORF">JAAARDRAFT_38518</name>
</gene>
<proteinExistence type="predicted"/>
<protein>
    <submittedName>
        <fullName evidence="1">Uncharacterized protein</fullName>
    </submittedName>
</protein>
<dbReference type="AlphaFoldDB" id="A0A067PSS6"/>
<organism evidence="1 2">
    <name type="scientific">Jaapia argillacea MUCL 33604</name>
    <dbReference type="NCBI Taxonomy" id="933084"/>
    <lineage>
        <taxon>Eukaryota</taxon>
        <taxon>Fungi</taxon>
        <taxon>Dikarya</taxon>
        <taxon>Basidiomycota</taxon>
        <taxon>Agaricomycotina</taxon>
        <taxon>Agaricomycetes</taxon>
        <taxon>Agaricomycetidae</taxon>
        <taxon>Jaapiales</taxon>
        <taxon>Jaapiaceae</taxon>
        <taxon>Jaapia</taxon>
    </lineage>
</organism>